<organism evidence="1 2">
    <name type="scientific">Microbulbifer echini</name>
    <dbReference type="NCBI Taxonomy" id="1529067"/>
    <lineage>
        <taxon>Bacteria</taxon>
        <taxon>Pseudomonadati</taxon>
        <taxon>Pseudomonadota</taxon>
        <taxon>Gammaproteobacteria</taxon>
        <taxon>Cellvibrionales</taxon>
        <taxon>Microbulbiferaceae</taxon>
        <taxon>Microbulbifer</taxon>
    </lineage>
</organism>
<dbReference type="EMBL" id="JBGMEL010000017">
    <property type="protein sequence ID" value="MFA0791984.1"/>
    <property type="molecule type" value="Genomic_DNA"/>
</dbReference>
<accession>A0ABV4NS21</accession>
<evidence type="ECO:0000313" key="2">
    <source>
        <dbReference type="Proteomes" id="UP001569414"/>
    </source>
</evidence>
<proteinExistence type="predicted"/>
<dbReference type="Proteomes" id="UP001569414">
    <property type="component" value="Unassembled WGS sequence"/>
</dbReference>
<dbReference type="Gene3D" id="1.25.40.10">
    <property type="entry name" value="Tetratricopeptide repeat domain"/>
    <property type="match status" value="1"/>
</dbReference>
<reference evidence="1 2" key="1">
    <citation type="submission" date="2024-08" db="EMBL/GenBank/DDBJ databases">
        <authorList>
            <person name="Ishaq N."/>
        </authorList>
    </citation>
    <scope>NUCLEOTIDE SEQUENCE [LARGE SCALE GENOMIC DNA]</scope>
    <source>
        <strain evidence="1 2">JCM 30400</strain>
    </source>
</reference>
<keyword evidence="2" id="KW-1185">Reference proteome</keyword>
<comment type="caution">
    <text evidence="1">The sequence shown here is derived from an EMBL/GenBank/DDBJ whole genome shotgun (WGS) entry which is preliminary data.</text>
</comment>
<dbReference type="SUPFAM" id="SSF48452">
    <property type="entry name" value="TPR-like"/>
    <property type="match status" value="1"/>
</dbReference>
<evidence type="ECO:0008006" key="3">
    <source>
        <dbReference type="Google" id="ProtNLM"/>
    </source>
</evidence>
<sequence>MAYALCLQDMHHWKQSIEVLTKAIDLNPKYCLPDAQLSLAVAYLKVNSKKKALKLLKVCADRPPEYPSYEAIPNKAIALLKNMHNK</sequence>
<gene>
    <name evidence="1" type="ORF">ACCI51_15655</name>
</gene>
<dbReference type="InterPro" id="IPR011990">
    <property type="entry name" value="TPR-like_helical_dom_sf"/>
</dbReference>
<protein>
    <recommendedName>
        <fullName evidence="3">Tetratricopeptide repeat protein</fullName>
    </recommendedName>
</protein>
<dbReference type="RefSeq" id="WP_371844408.1">
    <property type="nucleotide sequence ID" value="NZ_JBGMEL010000017.1"/>
</dbReference>
<name>A0ABV4NS21_9GAMM</name>
<evidence type="ECO:0000313" key="1">
    <source>
        <dbReference type="EMBL" id="MFA0791984.1"/>
    </source>
</evidence>